<protein>
    <submittedName>
        <fullName evidence="1">Uncharacterized protein</fullName>
    </submittedName>
</protein>
<dbReference type="EMBL" id="CM042063">
    <property type="protein sequence ID" value="KAI3667208.1"/>
    <property type="molecule type" value="Genomic_DNA"/>
</dbReference>
<evidence type="ECO:0000313" key="1">
    <source>
        <dbReference type="EMBL" id="KAI3667208.1"/>
    </source>
</evidence>
<organism evidence="1 2">
    <name type="scientific">Arctium lappa</name>
    <name type="common">Greater burdock</name>
    <name type="synonym">Lappa major</name>
    <dbReference type="NCBI Taxonomy" id="4217"/>
    <lineage>
        <taxon>Eukaryota</taxon>
        <taxon>Viridiplantae</taxon>
        <taxon>Streptophyta</taxon>
        <taxon>Embryophyta</taxon>
        <taxon>Tracheophyta</taxon>
        <taxon>Spermatophyta</taxon>
        <taxon>Magnoliopsida</taxon>
        <taxon>eudicotyledons</taxon>
        <taxon>Gunneridae</taxon>
        <taxon>Pentapetalae</taxon>
        <taxon>asterids</taxon>
        <taxon>campanulids</taxon>
        <taxon>Asterales</taxon>
        <taxon>Asteraceae</taxon>
        <taxon>Carduoideae</taxon>
        <taxon>Cardueae</taxon>
        <taxon>Arctiinae</taxon>
        <taxon>Arctium</taxon>
    </lineage>
</organism>
<proteinExistence type="predicted"/>
<reference evidence="2" key="1">
    <citation type="journal article" date="2022" name="Mol. Ecol. Resour.">
        <title>The genomes of chicory, endive, great burdock and yacon provide insights into Asteraceae palaeo-polyploidization history and plant inulin production.</title>
        <authorList>
            <person name="Fan W."/>
            <person name="Wang S."/>
            <person name="Wang H."/>
            <person name="Wang A."/>
            <person name="Jiang F."/>
            <person name="Liu H."/>
            <person name="Zhao H."/>
            <person name="Xu D."/>
            <person name="Zhang Y."/>
        </authorList>
    </citation>
    <scope>NUCLEOTIDE SEQUENCE [LARGE SCALE GENOMIC DNA]</scope>
    <source>
        <strain evidence="2">cv. Niubang</strain>
    </source>
</reference>
<evidence type="ECO:0000313" key="2">
    <source>
        <dbReference type="Proteomes" id="UP001055879"/>
    </source>
</evidence>
<accession>A0ACB8XHR8</accession>
<comment type="caution">
    <text evidence="1">The sequence shown here is derived from an EMBL/GenBank/DDBJ whole genome shotgun (WGS) entry which is preliminary data.</text>
</comment>
<gene>
    <name evidence="1" type="ORF">L6452_42257</name>
</gene>
<reference evidence="1 2" key="2">
    <citation type="journal article" date="2022" name="Mol. Ecol. Resour.">
        <title>The genomes of chicory, endive, great burdock and yacon provide insights into Asteraceae paleo-polyploidization history and plant inulin production.</title>
        <authorList>
            <person name="Fan W."/>
            <person name="Wang S."/>
            <person name="Wang H."/>
            <person name="Wang A."/>
            <person name="Jiang F."/>
            <person name="Liu H."/>
            <person name="Zhao H."/>
            <person name="Xu D."/>
            <person name="Zhang Y."/>
        </authorList>
    </citation>
    <scope>NUCLEOTIDE SEQUENCE [LARGE SCALE GENOMIC DNA]</scope>
    <source>
        <strain evidence="2">cv. Niubang</strain>
    </source>
</reference>
<name>A0ACB8XHR8_ARCLA</name>
<sequence>MVVNTPKGGEDRYNYEKLMETIANVNLDVIKQGSEIEEMNKSQEKQNEKESTSEMKFQFEGETGVDKEEKVGSEAETFENVADIAKAAVTEAAAVTNEPEAETELSREEIEIAEALKKKLVELDEEVAKKLQEELEKEEEIQSAKDIELALDIAKKINEEYQRSLKHAVVKKVTKKATGQRQRKPSKTFLANQERRKMINFLKGVIGVPEGIFTGMSFGKLEELSQKEMAKLKGDFIQRVEVERKLKQRHDLNIQQPFPDSEEGTPIKEKTEAKQEETLAQQIGAIKRKKSIATKPKAKRSRTEEAEKESERREDEPPAEP</sequence>
<dbReference type="Proteomes" id="UP001055879">
    <property type="component" value="Linkage Group LG17"/>
</dbReference>
<keyword evidence="2" id="KW-1185">Reference proteome</keyword>